<dbReference type="HOGENOM" id="CLU_1573502_0_0_1"/>
<reference evidence="1" key="1">
    <citation type="journal article" date="2011" name="PLoS Biol.">
        <title>Gene gain and loss during evolution of obligate parasitism in the white rust pathogen of Arabidopsis thaliana.</title>
        <authorList>
            <person name="Kemen E."/>
            <person name="Gardiner A."/>
            <person name="Schultz-Larsen T."/>
            <person name="Kemen A.C."/>
            <person name="Balmuth A.L."/>
            <person name="Robert-Seilaniantz A."/>
            <person name="Bailey K."/>
            <person name="Holub E."/>
            <person name="Studholme D.J."/>
            <person name="Maclean D."/>
            <person name="Jones J.D."/>
        </authorList>
    </citation>
    <scope>NUCLEOTIDE SEQUENCE</scope>
</reference>
<proteinExistence type="predicted"/>
<name>F0WT47_9STRA</name>
<sequence>MIGSVKGNHFKWLQIYMMDKKSEESAYAALIKLCQRLALRHGISQQTVSETKQRSIELEGVKRKFSESFWNENSVVDPGGIINADETGIYYDMPPRKIWNIVGEQPKFDVSQGYSSRFTAVLGIKADEQKPPIMFIVGVFFRPSDSELFVWDRSNLGGQIFPSLSLSVIK</sequence>
<organism evidence="1">
    <name type="scientific">Albugo laibachii Nc14</name>
    <dbReference type="NCBI Taxonomy" id="890382"/>
    <lineage>
        <taxon>Eukaryota</taxon>
        <taxon>Sar</taxon>
        <taxon>Stramenopiles</taxon>
        <taxon>Oomycota</taxon>
        <taxon>Peronosporomycetes</taxon>
        <taxon>Albuginales</taxon>
        <taxon>Albuginaceae</taxon>
        <taxon>Albugo</taxon>
    </lineage>
</organism>
<gene>
    <name evidence="1" type="primary">AlNc14C244G9531</name>
    <name evidence="1" type="ORF">ALNC14_106780</name>
</gene>
<dbReference type="AlphaFoldDB" id="F0WT47"/>
<protein>
    <submittedName>
        <fullName evidence="1">Uncharacterized protein AlNc14C244G9531</fullName>
    </submittedName>
</protein>
<dbReference type="EMBL" id="FR824289">
    <property type="protein sequence ID" value="CCA24534.1"/>
    <property type="molecule type" value="Genomic_DNA"/>
</dbReference>
<evidence type="ECO:0000313" key="1">
    <source>
        <dbReference type="EMBL" id="CCA24534.1"/>
    </source>
</evidence>
<accession>F0WT47</accession>
<reference evidence="1" key="2">
    <citation type="submission" date="2011-02" db="EMBL/GenBank/DDBJ databases">
        <authorList>
            <person name="MacLean D."/>
        </authorList>
    </citation>
    <scope>NUCLEOTIDE SEQUENCE</scope>
</reference>